<dbReference type="Proteomes" id="UP000317901">
    <property type="component" value="Unassembled WGS sequence"/>
</dbReference>
<evidence type="ECO:0000313" key="6">
    <source>
        <dbReference type="EMBL" id="TWR85717.1"/>
    </source>
</evidence>
<dbReference type="Gene3D" id="3.40.50.300">
    <property type="entry name" value="P-loop containing nucleotide triphosphate hydrolases"/>
    <property type="match status" value="1"/>
</dbReference>
<evidence type="ECO:0000313" key="5">
    <source>
        <dbReference type="EMBL" id="TWR85137.1"/>
    </source>
</evidence>
<comment type="caution">
    <text evidence="6">The sequence shown here is derived from an EMBL/GenBank/DDBJ whole genome shotgun (WGS) entry which is preliminary data.</text>
</comment>
<dbReference type="FunFam" id="3.40.50.300:FF:000421">
    <property type="entry name" value="Branched-chain amino acid ABC transporter ATP-binding protein"/>
    <property type="match status" value="1"/>
</dbReference>
<dbReference type="EMBL" id="VFIP01000045">
    <property type="protein sequence ID" value="TWR85717.1"/>
    <property type="molecule type" value="Genomic_DNA"/>
</dbReference>
<dbReference type="InterPro" id="IPR051120">
    <property type="entry name" value="ABC_AA/LPS_Transport"/>
</dbReference>
<dbReference type="Proteomes" id="UP000318428">
    <property type="component" value="Unassembled WGS sequence"/>
</dbReference>
<keyword evidence="2" id="KW-0547">Nucleotide-binding</keyword>
<dbReference type="SMART" id="SM00382">
    <property type="entry name" value="AAA"/>
    <property type="match status" value="1"/>
</dbReference>
<keyword evidence="3 6" id="KW-0067">ATP-binding</keyword>
<dbReference type="PANTHER" id="PTHR45772">
    <property type="entry name" value="CONSERVED COMPONENT OF ABC TRANSPORTER FOR NATURAL AMINO ACIDS-RELATED"/>
    <property type="match status" value="1"/>
</dbReference>
<reference evidence="7 8" key="1">
    <citation type="submission" date="2019-06" db="EMBL/GenBank/DDBJ databases">
        <title>Pseudomonas bimorpha sp. nov. isolated from bovine raw milk and skim milk concentrate.</title>
        <authorList>
            <person name="Hofmann K."/>
            <person name="Huptas C."/>
            <person name="Doll E."/>
            <person name="Scherer S."/>
            <person name="Wenning M."/>
        </authorList>
    </citation>
    <scope>NUCLEOTIDE SEQUENCE [LARGE SCALE GENOMIC DNA]</scope>
    <source>
        <strain evidence="5 8">DSM 108989</strain>
        <strain evidence="6 7">DSM 108990</strain>
    </source>
</reference>
<sequence>MSAPQPLLQTENLQLAYGAFNAVNGVNLKVEQGTIHTVIGPNGAGKTSLFHCLTGERQATGGAIVFDGKNIIKKPSHGRVALGMARSFQLTSLFQNLSVRENLRLAAQGRDGLGALNFWRHVDSRRQHHDMADQVLERLQLTQRANTLAGELSHGQQRVLEVGMSICSKPKLLMLDEPTSGMGIDDIPIMTQLISDLGRDHTVLLIEHNMSIVMSISQRITVMSQGQILVEGTPEFVRADERVRTAYLGEAA</sequence>
<organism evidence="6 7">
    <name type="scientific">Pseudomonas saxonica</name>
    <dbReference type="NCBI Taxonomy" id="2600598"/>
    <lineage>
        <taxon>Bacteria</taxon>
        <taxon>Pseudomonadati</taxon>
        <taxon>Pseudomonadota</taxon>
        <taxon>Gammaproteobacteria</taxon>
        <taxon>Pseudomonadales</taxon>
        <taxon>Pseudomonadaceae</taxon>
        <taxon>Pseudomonas</taxon>
    </lineage>
</organism>
<evidence type="ECO:0000313" key="8">
    <source>
        <dbReference type="Proteomes" id="UP000318428"/>
    </source>
</evidence>
<dbReference type="InterPro" id="IPR003439">
    <property type="entry name" value="ABC_transporter-like_ATP-bd"/>
</dbReference>
<feature type="domain" description="ABC transporter" evidence="4">
    <location>
        <begin position="8"/>
        <end position="250"/>
    </location>
</feature>
<gene>
    <name evidence="6" type="ORF">FJD37_18895</name>
    <name evidence="5" type="ORF">FJD38_22965</name>
</gene>
<evidence type="ECO:0000259" key="4">
    <source>
        <dbReference type="PROSITE" id="PS50893"/>
    </source>
</evidence>
<keyword evidence="8" id="KW-1185">Reference proteome</keyword>
<dbReference type="SUPFAM" id="SSF52540">
    <property type="entry name" value="P-loop containing nucleoside triphosphate hydrolases"/>
    <property type="match status" value="1"/>
</dbReference>
<evidence type="ECO:0000313" key="7">
    <source>
        <dbReference type="Proteomes" id="UP000317901"/>
    </source>
</evidence>
<evidence type="ECO:0000256" key="1">
    <source>
        <dbReference type="ARBA" id="ARBA00022448"/>
    </source>
</evidence>
<dbReference type="InterPro" id="IPR032823">
    <property type="entry name" value="BCA_ABC_TP_C"/>
</dbReference>
<dbReference type="AlphaFoldDB" id="A0A5C5PTU6"/>
<dbReference type="InterPro" id="IPR027417">
    <property type="entry name" value="P-loop_NTPase"/>
</dbReference>
<dbReference type="CDD" id="cd03219">
    <property type="entry name" value="ABC_Mj1267_LivG_branched"/>
    <property type="match status" value="1"/>
</dbReference>
<dbReference type="Pfam" id="PF12399">
    <property type="entry name" value="BCA_ABC_TP_C"/>
    <property type="match status" value="1"/>
</dbReference>
<dbReference type="PROSITE" id="PS00211">
    <property type="entry name" value="ABC_TRANSPORTER_1"/>
    <property type="match status" value="1"/>
</dbReference>
<dbReference type="GO" id="GO:0016887">
    <property type="term" value="F:ATP hydrolysis activity"/>
    <property type="evidence" value="ECO:0007669"/>
    <property type="project" value="InterPro"/>
</dbReference>
<dbReference type="InterPro" id="IPR017871">
    <property type="entry name" value="ABC_transporter-like_CS"/>
</dbReference>
<protein>
    <submittedName>
        <fullName evidence="6">ABC transporter ATP-binding protein</fullName>
    </submittedName>
</protein>
<dbReference type="InterPro" id="IPR003593">
    <property type="entry name" value="AAA+_ATPase"/>
</dbReference>
<dbReference type="Pfam" id="PF00005">
    <property type="entry name" value="ABC_tran"/>
    <property type="match status" value="1"/>
</dbReference>
<dbReference type="PANTHER" id="PTHR45772:SF3">
    <property type="entry name" value="ABC TRANSPORTER ATP-BINDING PROTEIN"/>
    <property type="match status" value="1"/>
</dbReference>
<dbReference type="PROSITE" id="PS50893">
    <property type="entry name" value="ABC_TRANSPORTER_2"/>
    <property type="match status" value="1"/>
</dbReference>
<evidence type="ECO:0000256" key="2">
    <source>
        <dbReference type="ARBA" id="ARBA00022741"/>
    </source>
</evidence>
<dbReference type="OrthoDB" id="9805514at2"/>
<dbReference type="GO" id="GO:0005524">
    <property type="term" value="F:ATP binding"/>
    <property type="evidence" value="ECO:0007669"/>
    <property type="project" value="UniProtKB-KW"/>
</dbReference>
<evidence type="ECO:0000256" key="3">
    <source>
        <dbReference type="ARBA" id="ARBA00022840"/>
    </source>
</evidence>
<dbReference type="EMBL" id="VFIO01000015">
    <property type="protein sequence ID" value="TWR85137.1"/>
    <property type="molecule type" value="Genomic_DNA"/>
</dbReference>
<proteinExistence type="predicted"/>
<keyword evidence="1" id="KW-0813">Transport</keyword>
<dbReference type="RefSeq" id="WP_146387804.1">
    <property type="nucleotide sequence ID" value="NZ_CP142033.1"/>
</dbReference>
<dbReference type="GO" id="GO:0005886">
    <property type="term" value="C:plasma membrane"/>
    <property type="evidence" value="ECO:0007669"/>
    <property type="project" value="TreeGrafter"/>
</dbReference>
<name>A0A5C5PTU6_9PSED</name>
<accession>A0A5C5PTU6</accession>